<evidence type="ECO:0000313" key="8">
    <source>
        <dbReference type="Proteomes" id="UP000290288"/>
    </source>
</evidence>
<evidence type="ECO:0000256" key="5">
    <source>
        <dbReference type="ARBA" id="ARBA00023157"/>
    </source>
</evidence>
<evidence type="ECO:0000256" key="6">
    <source>
        <dbReference type="RuleBase" id="RU365009"/>
    </source>
</evidence>
<keyword evidence="8" id="KW-1185">Reference proteome</keyword>
<dbReference type="AlphaFoldDB" id="A0A4Q2DBN0"/>
<dbReference type="Pfam" id="PF01185">
    <property type="entry name" value="Hydrophobin"/>
    <property type="match status" value="1"/>
</dbReference>
<keyword evidence="5 6" id="KW-1015">Disulfide bond</keyword>
<feature type="chain" id="PRO_5020952971" description="Hydrophobin" evidence="6">
    <location>
        <begin position="22"/>
        <end position="117"/>
    </location>
</feature>
<sequence length="117" mass="11880">MKFARFFSIAVTTSLSLSATAVPHGGSHSGQCNGGSTVCCNDVQLPEAIDVRVNALLGLLGIKIGGLKGLVGSGCSAINLPILGSGSECSPHQQLCCQNNFYNGLVTVGCTPIDVSL</sequence>
<gene>
    <name evidence="7" type="ORF">EST38_g8832</name>
</gene>
<feature type="signal peptide" evidence="6">
    <location>
        <begin position="1"/>
        <end position="21"/>
    </location>
</feature>
<evidence type="ECO:0000256" key="4">
    <source>
        <dbReference type="ARBA" id="ARBA00022525"/>
    </source>
</evidence>
<accession>A0A4Q2DBN0</accession>
<evidence type="ECO:0000256" key="1">
    <source>
        <dbReference type="ARBA" id="ARBA00004191"/>
    </source>
</evidence>
<protein>
    <recommendedName>
        <fullName evidence="6">Hydrophobin</fullName>
    </recommendedName>
</protein>
<comment type="similarity">
    <text evidence="2 6">Belongs to the fungal hydrophobin family.</text>
</comment>
<dbReference type="GO" id="GO:0009277">
    <property type="term" value="C:fungal-type cell wall"/>
    <property type="evidence" value="ECO:0007669"/>
    <property type="project" value="InterPro"/>
</dbReference>
<dbReference type="SMART" id="SM00075">
    <property type="entry name" value="HYDRO"/>
    <property type="match status" value="1"/>
</dbReference>
<evidence type="ECO:0000313" key="7">
    <source>
        <dbReference type="EMBL" id="RXW17023.1"/>
    </source>
</evidence>
<dbReference type="InterPro" id="IPR001338">
    <property type="entry name" value="Class_I_Hydrophobin"/>
</dbReference>
<name>A0A4Q2DBN0_9AGAR</name>
<keyword evidence="3 6" id="KW-0134">Cell wall</keyword>
<comment type="subcellular location">
    <subcellularLocation>
        <location evidence="1 6">Secreted</location>
        <location evidence="1 6">Cell wall</location>
    </subcellularLocation>
</comment>
<dbReference type="OrthoDB" id="4225815at2759"/>
<evidence type="ECO:0000256" key="3">
    <source>
        <dbReference type="ARBA" id="ARBA00022512"/>
    </source>
</evidence>
<organism evidence="7 8">
    <name type="scientific">Candolleomyces aberdarensis</name>
    <dbReference type="NCBI Taxonomy" id="2316362"/>
    <lineage>
        <taxon>Eukaryota</taxon>
        <taxon>Fungi</taxon>
        <taxon>Dikarya</taxon>
        <taxon>Basidiomycota</taxon>
        <taxon>Agaricomycotina</taxon>
        <taxon>Agaricomycetes</taxon>
        <taxon>Agaricomycetidae</taxon>
        <taxon>Agaricales</taxon>
        <taxon>Agaricineae</taxon>
        <taxon>Psathyrellaceae</taxon>
        <taxon>Candolleomyces</taxon>
    </lineage>
</organism>
<keyword evidence="6" id="KW-0732">Signal</keyword>
<proteinExistence type="inferred from homology"/>
<keyword evidence="4 6" id="KW-0964">Secreted</keyword>
<evidence type="ECO:0000256" key="2">
    <source>
        <dbReference type="ARBA" id="ARBA00010446"/>
    </source>
</evidence>
<dbReference type="GO" id="GO:0005199">
    <property type="term" value="F:structural constituent of cell wall"/>
    <property type="evidence" value="ECO:0007669"/>
    <property type="project" value="InterPro"/>
</dbReference>
<dbReference type="EMBL" id="SDEE01000378">
    <property type="protein sequence ID" value="RXW17023.1"/>
    <property type="molecule type" value="Genomic_DNA"/>
</dbReference>
<dbReference type="Proteomes" id="UP000290288">
    <property type="component" value="Unassembled WGS sequence"/>
</dbReference>
<comment type="caution">
    <text evidence="7">The sequence shown here is derived from an EMBL/GenBank/DDBJ whole genome shotgun (WGS) entry which is preliminary data.</text>
</comment>
<dbReference type="STRING" id="2316362.A0A4Q2DBN0"/>
<reference evidence="7 8" key="1">
    <citation type="submission" date="2019-01" db="EMBL/GenBank/DDBJ databases">
        <title>Draft genome sequence of Psathyrella aberdarensis IHI B618.</title>
        <authorList>
            <person name="Buettner E."/>
            <person name="Kellner H."/>
        </authorList>
    </citation>
    <scope>NUCLEOTIDE SEQUENCE [LARGE SCALE GENOMIC DNA]</scope>
    <source>
        <strain evidence="7 8">IHI B618</strain>
    </source>
</reference>
<dbReference type="CDD" id="cd23507">
    <property type="entry name" value="hydrophobin_I"/>
    <property type="match status" value="1"/>
</dbReference>